<evidence type="ECO:0000256" key="14">
    <source>
        <dbReference type="ARBA" id="ARBA00049107"/>
    </source>
</evidence>
<comment type="similarity">
    <text evidence="1">Belongs to the peptidase M17 family.</text>
</comment>
<evidence type="ECO:0000256" key="12">
    <source>
        <dbReference type="ARBA" id="ARBA00045966"/>
    </source>
</evidence>
<evidence type="ECO:0000256" key="10">
    <source>
        <dbReference type="ARBA" id="ARBA00030997"/>
    </source>
</evidence>
<feature type="domain" description="Peptidase M17 leucyl aminopeptidase N-terminal" evidence="16">
    <location>
        <begin position="36"/>
        <end position="145"/>
    </location>
</feature>
<dbReference type="SUPFAM" id="SSF52949">
    <property type="entry name" value="Macro domain-like"/>
    <property type="match status" value="1"/>
</dbReference>
<comment type="catalytic activity">
    <reaction evidence="6">
        <text>an S-substituted L-cysteinylglycine + H2O = an S-substituted L-cysteine + glycine</text>
        <dbReference type="Rhea" id="RHEA:60444"/>
        <dbReference type="ChEBI" id="CHEBI:15377"/>
        <dbReference type="ChEBI" id="CHEBI:57305"/>
        <dbReference type="ChEBI" id="CHEBI:58717"/>
        <dbReference type="ChEBI" id="CHEBI:143103"/>
        <dbReference type="EC" id="3.4.13.23"/>
    </reaction>
    <physiologicalReaction direction="left-to-right" evidence="6">
        <dbReference type="Rhea" id="RHEA:60445"/>
    </physiologicalReaction>
</comment>
<dbReference type="InterPro" id="IPR008283">
    <property type="entry name" value="Peptidase_M17_N"/>
</dbReference>
<evidence type="ECO:0000256" key="6">
    <source>
        <dbReference type="ARBA" id="ARBA00023511"/>
    </source>
</evidence>
<evidence type="ECO:0000256" key="7">
    <source>
        <dbReference type="ARBA" id="ARBA00023625"/>
    </source>
</evidence>
<evidence type="ECO:0000256" key="9">
    <source>
        <dbReference type="ARBA" id="ARBA00030930"/>
    </source>
</evidence>
<dbReference type="GO" id="GO:0005737">
    <property type="term" value="C:cytoplasm"/>
    <property type="evidence" value="ECO:0007669"/>
    <property type="project" value="InterPro"/>
</dbReference>
<keyword evidence="3" id="KW-0031">Aminopeptidase</keyword>
<dbReference type="PRINTS" id="PR00481">
    <property type="entry name" value="LAMNOPPTDASE"/>
</dbReference>
<dbReference type="GO" id="GO:0006508">
    <property type="term" value="P:proteolysis"/>
    <property type="evidence" value="ECO:0007669"/>
    <property type="project" value="UniProtKB-KW"/>
</dbReference>
<dbReference type="Pfam" id="PF00883">
    <property type="entry name" value="Peptidase_M17"/>
    <property type="match status" value="1"/>
</dbReference>
<evidence type="ECO:0000313" key="17">
    <source>
        <dbReference type="EMBL" id="CAD7401674.1"/>
    </source>
</evidence>
<feature type="domain" description="Cytosol aminopeptidase" evidence="15">
    <location>
        <begin position="196"/>
        <end position="436"/>
    </location>
</feature>
<evidence type="ECO:0000256" key="8">
    <source>
        <dbReference type="ARBA" id="ARBA00029605"/>
    </source>
</evidence>
<dbReference type="PANTHER" id="PTHR11963:SF16">
    <property type="entry name" value="CYTOSOL AMINOPEPTIDASE"/>
    <property type="match status" value="1"/>
</dbReference>
<accession>A0A7R9H0P8</accession>
<comment type="function">
    <text evidence="12">Cytosolic metallopeptidase that catalyzes the removal of unsubstituted N-terminal hydrophobic amino acids from various peptides. The presence of Zn(2+) ions is essential for the peptidase activity, and the association with other cofactors can modulate the substrate spectificity of the enzyme. For instance, in the presence of Mn(2+), it displays a specific Cys-Gly hydrolyzing activity of Cys-Gly-S-conjugates. Involved in the metabolism of glutathione and in the degradation of glutathione S-conjugates, which may play a role in the control of the cell redox status.</text>
</comment>
<evidence type="ECO:0000256" key="13">
    <source>
        <dbReference type="ARBA" id="ARBA00047881"/>
    </source>
</evidence>
<proteinExistence type="inferred from homology"/>
<dbReference type="Gene3D" id="3.40.220.10">
    <property type="entry name" value="Leucine Aminopeptidase, subunit E, domain 1"/>
    <property type="match status" value="1"/>
</dbReference>
<dbReference type="InterPro" id="IPR043472">
    <property type="entry name" value="Macro_dom-like"/>
</dbReference>
<dbReference type="GO" id="GO:0070006">
    <property type="term" value="F:metalloaminopeptidase activity"/>
    <property type="evidence" value="ECO:0007669"/>
    <property type="project" value="InterPro"/>
</dbReference>
<dbReference type="GO" id="GO:0030145">
    <property type="term" value="F:manganese ion binding"/>
    <property type="evidence" value="ECO:0007669"/>
    <property type="project" value="InterPro"/>
</dbReference>
<dbReference type="AlphaFoldDB" id="A0A7R9H0P8"/>
<dbReference type="InterPro" id="IPR000819">
    <property type="entry name" value="Peptidase_M17_C"/>
</dbReference>
<comment type="catalytic activity">
    <reaction evidence="13">
        <text>S-benzyl-L-cysteinylglycine + H2O = S-benzyl-L-cysteine + glycine</text>
        <dbReference type="Rhea" id="RHEA:62568"/>
        <dbReference type="ChEBI" id="CHEBI:15377"/>
        <dbReference type="ChEBI" id="CHEBI:57305"/>
        <dbReference type="ChEBI" id="CHEBI:145802"/>
        <dbReference type="ChEBI" id="CHEBI:145803"/>
    </reaction>
    <physiologicalReaction direction="left-to-right" evidence="13">
        <dbReference type="Rhea" id="RHEA:62569"/>
    </physiologicalReaction>
</comment>
<dbReference type="Gene3D" id="3.40.630.10">
    <property type="entry name" value="Zn peptidases"/>
    <property type="match status" value="1"/>
</dbReference>
<gene>
    <name evidence="17" type="ORF">TPSB3V08_LOCUS3207</name>
</gene>
<organism evidence="17">
    <name type="scientific">Timema poppense</name>
    <name type="common">Walking stick</name>
    <dbReference type="NCBI Taxonomy" id="170557"/>
    <lineage>
        <taxon>Eukaryota</taxon>
        <taxon>Metazoa</taxon>
        <taxon>Ecdysozoa</taxon>
        <taxon>Arthropoda</taxon>
        <taxon>Hexapoda</taxon>
        <taxon>Insecta</taxon>
        <taxon>Pterygota</taxon>
        <taxon>Neoptera</taxon>
        <taxon>Polyneoptera</taxon>
        <taxon>Phasmatodea</taxon>
        <taxon>Timematodea</taxon>
        <taxon>Timematoidea</taxon>
        <taxon>Timematidae</taxon>
        <taxon>Timema</taxon>
    </lineage>
</organism>
<reference evidence="17" key="1">
    <citation type="submission" date="2020-11" db="EMBL/GenBank/DDBJ databases">
        <authorList>
            <person name="Tran Van P."/>
        </authorList>
    </citation>
    <scope>NUCLEOTIDE SEQUENCE</scope>
</reference>
<evidence type="ECO:0000256" key="4">
    <source>
        <dbReference type="ARBA" id="ARBA00022670"/>
    </source>
</evidence>
<dbReference type="EMBL" id="OD001375">
    <property type="protein sequence ID" value="CAD7401674.1"/>
    <property type="molecule type" value="Genomic_DNA"/>
</dbReference>
<evidence type="ECO:0000259" key="16">
    <source>
        <dbReference type="Pfam" id="PF02789"/>
    </source>
</evidence>
<comment type="catalytic activity">
    <reaction evidence="14">
        <text>L-cysteinylglycine + H2O = L-cysteine + glycine</text>
        <dbReference type="Rhea" id="RHEA:28783"/>
        <dbReference type="ChEBI" id="CHEBI:15377"/>
        <dbReference type="ChEBI" id="CHEBI:35235"/>
        <dbReference type="ChEBI" id="CHEBI:57305"/>
        <dbReference type="ChEBI" id="CHEBI:61694"/>
    </reaction>
    <physiologicalReaction direction="left-to-right" evidence="14">
        <dbReference type="Rhea" id="RHEA:28784"/>
    </physiologicalReaction>
</comment>
<protein>
    <recommendedName>
        <fullName evidence="2">Cytosol aminopeptidase</fullName>
        <ecNumber evidence="7">3.4.13.23</ecNumber>
    </recommendedName>
    <alternativeName>
        <fullName evidence="10">Cysteinylglycine-S-conjugate dipeptidase</fullName>
    </alternativeName>
    <alternativeName>
        <fullName evidence="11">Leucine aminopeptidase 3</fullName>
    </alternativeName>
    <alternativeName>
        <fullName evidence="9">Proline aminopeptidase</fullName>
    </alternativeName>
    <alternativeName>
        <fullName evidence="8">Prolyl aminopeptidase</fullName>
    </alternativeName>
</protein>
<keyword evidence="5" id="KW-0378">Hydrolase</keyword>
<dbReference type="PANTHER" id="PTHR11963">
    <property type="entry name" value="LEUCINE AMINOPEPTIDASE-RELATED"/>
    <property type="match status" value="1"/>
</dbReference>
<dbReference type="InterPro" id="IPR011356">
    <property type="entry name" value="Leucine_aapep/pepB"/>
</dbReference>
<dbReference type="SUPFAM" id="SSF53187">
    <property type="entry name" value="Zn-dependent exopeptidases"/>
    <property type="match status" value="1"/>
</dbReference>
<evidence type="ECO:0000256" key="5">
    <source>
        <dbReference type="ARBA" id="ARBA00022801"/>
    </source>
</evidence>
<name>A0A7R9H0P8_TIMPO</name>
<evidence type="ECO:0000256" key="1">
    <source>
        <dbReference type="ARBA" id="ARBA00009528"/>
    </source>
</evidence>
<dbReference type="Pfam" id="PF02789">
    <property type="entry name" value="Peptidase_M17_N"/>
    <property type="match status" value="1"/>
</dbReference>
<evidence type="ECO:0000259" key="15">
    <source>
        <dbReference type="Pfam" id="PF00883"/>
    </source>
</evidence>
<evidence type="ECO:0000256" key="2">
    <source>
        <dbReference type="ARBA" id="ARBA00014190"/>
    </source>
</evidence>
<dbReference type="EC" id="3.4.13.23" evidence="7"/>
<evidence type="ECO:0000256" key="11">
    <source>
        <dbReference type="ARBA" id="ARBA00031564"/>
    </source>
</evidence>
<keyword evidence="4" id="KW-0645">Protease</keyword>
<sequence>MACLLVSSLKTKVLSHVPRIGSRFITCDKGGKKAVVVGMYSDDGTGSSSKLTPVGEQVNQLVGGKLNEVLAGGGPRKYQVHVWEGEGEGEEEVSAVAVVGLGREDEEFDPQENYNQAHEKIRRAVGIGARRLSEEGYSHLLIDGCDEPGCAAEGVGLALRYLEPPESGQAAKYVLEHFGDTSEEFQQGLFKAQAQNLARNLLDNSSLHSSPHSFAQASAEALCPLKVGVEVYDKTWLEKMKMEGFLTAAKGSCEPPYLMKIHYNGGGKSIAIIGQGVTFNTGAASLKTCLSTSEFRTDMAGAAVVVGVMRGAATLQLPVNLTAIVPLCENMVSGMSMKQGDVILSMDNHTVQVECSSQAGRLAMADALYYSCSFRPSVTIDVATTTHDFEAVLGSSCSSVFTNNDDLWVQLCQAGCSTGDRVWRFPLWKHFDRSLKGLCTP</sequence>
<evidence type="ECO:0000256" key="3">
    <source>
        <dbReference type="ARBA" id="ARBA00022438"/>
    </source>
</evidence>